<evidence type="ECO:0000256" key="4">
    <source>
        <dbReference type="ARBA" id="ARBA00022679"/>
    </source>
</evidence>
<feature type="transmembrane region" description="Helical" evidence="10">
    <location>
        <begin position="37"/>
        <end position="57"/>
    </location>
</feature>
<keyword evidence="9" id="KW-0175">Coiled coil</keyword>
<proteinExistence type="predicted"/>
<comment type="catalytic activity">
    <reaction evidence="1">
        <text>ATP + protein L-histidine = ADP + protein N-phospho-L-histidine.</text>
        <dbReference type="EC" id="2.7.13.3"/>
    </reaction>
</comment>
<dbReference type="GO" id="GO:0016020">
    <property type="term" value="C:membrane"/>
    <property type="evidence" value="ECO:0007669"/>
    <property type="project" value="InterPro"/>
</dbReference>
<evidence type="ECO:0000313" key="13">
    <source>
        <dbReference type="Proteomes" id="UP000247980"/>
    </source>
</evidence>
<comment type="caution">
    <text evidence="12">The sequence shown here is derived from an EMBL/GenBank/DDBJ whole genome shotgun (WGS) entry which is preliminary data.</text>
</comment>
<dbReference type="Gene3D" id="1.20.5.1930">
    <property type="match status" value="1"/>
</dbReference>
<keyword evidence="4" id="KW-0808">Transferase</keyword>
<accession>A0A2V5J9U5</accession>
<dbReference type="SUPFAM" id="SSF55874">
    <property type="entry name" value="ATPase domain of HSP90 chaperone/DNA topoisomerase II/histidine kinase"/>
    <property type="match status" value="1"/>
</dbReference>
<dbReference type="CDD" id="cd16917">
    <property type="entry name" value="HATPase_UhpB-NarQ-NarX-like"/>
    <property type="match status" value="1"/>
</dbReference>
<feature type="domain" description="Signal transduction histidine kinase subgroup 3 dimerisation and phosphoacceptor" evidence="11">
    <location>
        <begin position="204"/>
        <end position="266"/>
    </location>
</feature>
<dbReference type="GO" id="GO:0000155">
    <property type="term" value="F:phosphorelay sensor kinase activity"/>
    <property type="evidence" value="ECO:0007669"/>
    <property type="project" value="InterPro"/>
</dbReference>
<dbReference type="InterPro" id="IPR050482">
    <property type="entry name" value="Sensor_HK_TwoCompSys"/>
</dbReference>
<dbReference type="InterPro" id="IPR036890">
    <property type="entry name" value="HATPase_C_sf"/>
</dbReference>
<feature type="transmembrane region" description="Helical" evidence="10">
    <location>
        <begin position="69"/>
        <end position="88"/>
    </location>
</feature>
<dbReference type="Proteomes" id="UP000247980">
    <property type="component" value="Unassembled WGS sequence"/>
</dbReference>
<dbReference type="PANTHER" id="PTHR24421:SF10">
    <property type="entry name" value="NITRATE_NITRITE SENSOR PROTEIN NARQ"/>
    <property type="match status" value="1"/>
</dbReference>
<evidence type="ECO:0000256" key="1">
    <source>
        <dbReference type="ARBA" id="ARBA00000085"/>
    </source>
</evidence>
<dbReference type="EC" id="2.7.13.3" evidence="2"/>
<gene>
    <name evidence="12" type="ORF">CVS30_00375</name>
</gene>
<dbReference type="GO" id="GO:0005524">
    <property type="term" value="F:ATP binding"/>
    <property type="evidence" value="ECO:0007669"/>
    <property type="project" value="UniProtKB-KW"/>
</dbReference>
<dbReference type="EMBL" id="QJVC01000001">
    <property type="protein sequence ID" value="PYI40030.1"/>
    <property type="molecule type" value="Genomic_DNA"/>
</dbReference>
<keyword evidence="7" id="KW-0067">ATP-binding</keyword>
<keyword evidence="6" id="KW-0418">Kinase</keyword>
<feature type="transmembrane region" description="Helical" evidence="10">
    <location>
        <begin position="108"/>
        <end position="125"/>
    </location>
</feature>
<evidence type="ECO:0000256" key="7">
    <source>
        <dbReference type="ARBA" id="ARBA00022840"/>
    </source>
</evidence>
<dbReference type="AlphaFoldDB" id="A0A2V5J9U5"/>
<keyword evidence="5" id="KW-0547">Nucleotide-binding</keyword>
<evidence type="ECO:0000256" key="10">
    <source>
        <dbReference type="SAM" id="Phobius"/>
    </source>
</evidence>
<evidence type="ECO:0000313" key="12">
    <source>
        <dbReference type="EMBL" id="PYI40030.1"/>
    </source>
</evidence>
<evidence type="ECO:0000256" key="9">
    <source>
        <dbReference type="SAM" id="Coils"/>
    </source>
</evidence>
<keyword evidence="13" id="KW-1185">Reference proteome</keyword>
<keyword evidence="3" id="KW-0597">Phosphoprotein</keyword>
<dbReference type="PANTHER" id="PTHR24421">
    <property type="entry name" value="NITRATE/NITRITE SENSOR PROTEIN NARX-RELATED"/>
    <property type="match status" value="1"/>
</dbReference>
<evidence type="ECO:0000256" key="5">
    <source>
        <dbReference type="ARBA" id="ARBA00022741"/>
    </source>
</evidence>
<evidence type="ECO:0000256" key="6">
    <source>
        <dbReference type="ARBA" id="ARBA00022777"/>
    </source>
</evidence>
<evidence type="ECO:0000256" key="8">
    <source>
        <dbReference type="ARBA" id="ARBA00023012"/>
    </source>
</evidence>
<name>A0A2V5J9U5_9MICC</name>
<keyword evidence="8" id="KW-0902">Two-component regulatory system</keyword>
<sequence length="416" mass="45065">MKGSTDVEYGAKTRGGSARWTFSIRAILRTGSSPMPLWASFVMALFVTVSAFDDVRLFLATGPHGEHPWWVLAGTGAYWAVWMALAFLPKLMPYMFVVFLVTMYPQTTPGGAMLLAFGALAVAAYRVSVRELVVIVGTFLVWQMAWTSAISTLGTAGLWGLFPATLMLVAPGLAVKFQRERSLQTARGQMAAEEAAAKVAQKQRTELARELHDVVTHGLTMIAVQANLGTLAKVDEEKHRALTEIGQMARNSLDDLRRLLQTMRADEPAVLDALEEKVAPSSATIDLAQSVSDAQKRLSGLGFPTVVSTSGDLDRTPNGLRSTVVRILQESATNVAKHSGSGTECEIVVDVHKDRLELRIRNKVTAGKPRLPVSGTGLVGLRERTSRLGGTLETGQSRGAWTVRAVLPFTGRQTLH</sequence>
<evidence type="ECO:0000259" key="11">
    <source>
        <dbReference type="Pfam" id="PF07730"/>
    </source>
</evidence>
<protein>
    <recommendedName>
        <fullName evidence="2">histidine kinase</fullName>
        <ecNumber evidence="2">2.7.13.3</ecNumber>
    </recommendedName>
</protein>
<dbReference type="OrthoDB" id="3253720at2"/>
<evidence type="ECO:0000256" key="2">
    <source>
        <dbReference type="ARBA" id="ARBA00012438"/>
    </source>
</evidence>
<dbReference type="GO" id="GO:0046983">
    <property type="term" value="F:protein dimerization activity"/>
    <property type="evidence" value="ECO:0007669"/>
    <property type="project" value="InterPro"/>
</dbReference>
<reference evidence="12 13" key="1">
    <citation type="submission" date="2018-05" db="EMBL/GenBank/DDBJ databases">
        <title>Genetic diversity of glacier-inhabiting Cryobacterium bacteria in China and description of Cryobacterium mengkeensis sp. nov. and Arthrobacter glacialis sp. nov.</title>
        <authorList>
            <person name="Liu Q."/>
            <person name="Xin Y.-H."/>
        </authorList>
    </citation>
    <scope>NUCLEOTIDE SEQUENCE [LARGE SCALE GENOMIC DNA]</scope>
    <source>
        <strain evidence="12 13">B7</strain>
    </source>
</reference>
<feature type="coiled-coil region" evidence="9">
    <location>
        <begin position="183"/>
        <end position="210"/>
    </location>
</feature>
<organism evidence="12 13">
    <name type="scientific">Arthrobacter psychrolactophilus</name>
    <dbReference type="NCBI Taxonomy" id="92442"/>
    <lineage>
        <taxon>Bacteria</taxon>
        <taxon>Bacillati</taxon>
        <taxon>Actinomycetota</taxon>
        <taxon>Actinomycetes</taxon>
        <taxon>Micrococcales</taxon>
        <taxon>Micrococcaceae</taxon>
        <taxon>Arthrobacter</taxon>
    </lineage>
</organism>
<dbReference type="Gene3D" id="3.30.565.10">
    <property type="entry name" value="Histidine kinase-like ATPase, C-terminal domain"/>
    <property type="match status" value="1"/>
</dbReference>
<evidence type="ECO:0000256" key="3">
    <source>
        <dbReference type="ARBA" id="ARBA00022553"/>
    </source>
</evidence>
<dbReference type="Pfam" id="PF07730">
    <property type="entry name" value="HisKA_3"/>
    <property type="match status" value="1"/>
</dbReference>
<dbReference type="RefSeq" id="WP_110483357.1">
    <property type="nucleotide sequence ID" value="NZ_QJVC01000001.1"/>
</dbReference>
<feature type="transmembrane region" description="Helical" evidence="10">
    <location>
        <begin position="132"/>
        <end position="150"/>
    </location>
</feature>
<dbReference type="InterPro" id="IPR011712">
    <property type="entry name" value="Sig_transdc_His_kin_sub3_dim/P"/>
</dbReference>
<feature type="transmembrane region" description="Helical" evidence="10">
    <location>
        <begin position="156"/>
        <end position="175"/>
    </location>
</feature>
<keyword evidence="10" id="KW-0812">Transmembrane</keyword>
<keyword evidence="10" id="KW-1133">Transmembrane helix</keyword>
<keyword evidence="10" id="KW-0472">Membrane</keyword>